<evidence type="ECO:0000256" key="1">
    <source>
        <dbReference type="ARBA" id="ARBA00007074"/>
    </source>
</evidence>
<evidence type="ECO:0000313" key="6">
    <source>
        <dbReference type="EMBL" id="GHH09397.1"/>
    </source>
</evidence>
<dbReference type="EMBL" id="BNAQ01000001">
    <property type="protein sequence ID" value="GHH09397.1"/>
    <property type="molecule type" value="Genomic_DNA"/>
</dbReference>
<protein>
    <recommendedName>
        <fullName evidence="5">NlpC/P60 domain-containing protein</fullName>
    </recommendedName>
</protein>
<dbReference type="RefSeq" id="WP_229839194.1">
    <property type="nucleotide sequence ID" value="NZ_BNAQ01000001.1"/>
</dbReference>
<dbReference type="PROSITE" id="PS51935">
    <property type="entry name" value="NLPC_P60"/>
    <property type="match status" value="1"/>
</dbReference>
<gene>
    <name evidence="6" type="ORF">GCM10008023_06030</name>
</gene>
<evidence type="ECO:0000256" key="3">
    <source>
        <dbReference type="ARBA" id="ARBA00022801"/>
    </source>
</evidence>
<evidence type="ECO:0000256" key="2">
    <source>
        <dbReference type="ARBA" id="ARBA00022670"/>
    </source>
</evidence>
<evidence type="ECO:0000259" key="5">
    <source>
        <dbReference type="PROSITE" id="PS51935"/>
    </source>
</evidence>
<organism evidence="6 7">
    <name type="scientific">Sphingomonas glacialis</name>
    <dbReference type="NCBI Taxonomy" id="658225"/>
    <lineage>
        <taxon>Bacteria</taxon>
        <taxon>Pseudomonadati</taxon>
        <taxon>Pseudomonadota</taxon>
        <taxon>Alphaproteobacteria</taxon>
        <taxon>Sphingomonadales</taxon>
        <taxon>Sphingomonadaceae</taxon>
        <taxon>Sphingomonas</taxon>
    </lineage>
</organism>
<reference evidence="7" key="1">
    <citation type="journal article" date="2019" name="Int. J. Syst. Evol. Microbiol.">
        <title>The Global Catalogue of Microorganisms (GCM) 10K type strain sequencing project: providing services to taxonomists for standard genome sequencing and annotation.</title>
        <authorList>
            <consortium name="The Broad Institute Genomics Platform"/>
            <consortium name="The Broad Institute Genome Sequencing Center for Infectious Disease"/>
            <person name="Wu L."/>
            <person name="Ma J."/>
        </authorList>
    </citation>
    <scope>NUCLEOTIDE SEQUENCE [LARGE SCALE GENOMIC DNA]</scope>
    <source>
        <strain evidence="7">CGMCC 1.8957</strain>
    </source>
</reference>
<evidence type="ECO:0000313" key="7">
    <source>
        <dbReference type="Proteomes" id="UP000652430"/>
    </source>
</evidence>
<sequence length="148" mass="16628">MARAEAEMRAAIVAEALSWERTPYHPRAKLKGVGVDCAMFPAAVFNAVGLVPVISPDYSPQWMLHRDEEQFLSWVTPYAREIDRGEVGPGDFAIWKFGRCYSHGAIVIDLPEVIHAVIIGGGVIRANIDRDEELRSRLVRFFTLFGDR</sequence>
<dbReference type="Proteomes" id="UP000652430">
    <property type="component" value="Unassembled WGS sequence"/>
</dbReference>
<accession>A0ABQ3L9B5</accession>
<name>A0ABQ3L9B5_9SPHN</name>
<keyword evidence="2" id="KW-0645">Protease</keyword>
<proteinExistence type="inferred from homology"/>
<comment type="caution">
    <text evidence="6">The sequence shown here is derived from an EMBL/GenBank/DDBJ whole genome shotgun (WGS) entry which is preliminary data.</text>
</comment>
<dbReference type="Gene3D" id="3.90.1720.10">
    <property type="entry name" value="endopeptidase domain like (from Nostoc punctiforme)"/>
    <property type="match status" value="1"/>
</dbReference>
<evidence type="ECO:0000256" key="4">
    <source>
        <dbReference type="ARBA" id="ARBA00022807"/>
    </source>
</evidence>
<feature type="domain" description="NlpC/P60" evidence="5">
    <location>
        <begin position="6"/>
        <end position="146"/>
    </location>
</feature>
<dbReference type="InterPro" id="IPR038765">
    <property type="entry name" value="Papain-like_cys_pep_sf"/>
</dbReference>
<keyword evidence="3" id="KW-0378">Hydrolase</keyword>
<keyword evidence="4" id="KW-0788">Thiol protease</keyword>
<dbReference type="InterPro" id="IPR000064">
    <property type="entry name" value="NLP_P60_dom"/>
</dbReference>
<dbReference type="SUPFAM" id="SSF54001">
    <property type="entry name" value="Cysteine proteinases"/>
    <property type="match status" value="1"/>
</dbReference>
<comment type="similarity">
    <text evidence="1">Belongs to the peptidase C40 family.</text>
</comment>
<keyword evidence="7" id="KW-1185">Reference proteome</keyword>